<feature type="transmembrane region" description="Helical" evidence="1">
    <location>
        <begin position="212"/>
        <end position="245"/>
    </location>
</feature>
<name>A0A9X2KE92_9HYPH</name>
<dbReference type="PANTHER" id="PTHR38457">
    <property type="entry name" value="REGULATOR ABRB-RELATED"/>
    <property type="match status" value="1"/>
</dbReference>
<feature type="transmembrane region" description="Helical" evidence="1">
    <location>
        <begin position="182"/>
        <end position="200"/>
    </location>
</feature>
<dbReference type="RefSeq" id="WP_253963356.1">
    <property type="nucleotide sequence ID" value="NZ_JALHBS010000027.1"/>
</dbReference>
<organism evidence="2 3">
    <name type="scientific">Aurantimonas marianensis</name>
    <dbReference type="NCBI Taxonomy" id="2920428"/>
    <lineage>
        <taxon>Bacteria</taxon>
        <taxon>Pseudomonadati</taxon>
        <taxon>Pseudomonadota</taxon>
        <taxon>Alphaproteobacteria</taxon>
        <taxon>Hyphomicrobiales</taxon>
        <taxon>Aurantimonadaceae</taxon>
        <taxon>Aurantimonas</taxon>
    </lineage>
</organism>
<feature type="transmembrane region" description="Helical" evidence="1">
    <location>
        <begin position="12"/>
        <end position="31"/>
    </location>
</feature>
<feature type="transmembrane region" description="Helical" evidence="1">
    <location>
        <begin position="298"/>
        <end position="316"/>
    </location>
</feature>
<keyword evidence="1" id="KW-0472">Membrane</keyword>
<keyword evidence="1" id="KW-0812">Transmembrane</keyword>
<dbReference type="PANTHER" id="PTHR38457:SF1">
    <property type="entry name" value="REGULATOR ABRB-RELATED"/>
    <property type="match status" value="1"/>
</dbReference>
<proteinExistence type="predicted"/>
<dbReference type="Pfam" id="PF05145">
    <property type="entry name" value="AbrB"/>
    <property type="match status" value="1"/>
</dbReference>
<dbReference type="EMBL" id="JALHBS010000027">
    <property type="protein sequence ID" value="MCP3054429.1"/>
    <property type="molecule type" value="Genomic_DNA"/>
</dbReference>
<evidence type="ECO:0000313" key="3">
    <source>
        <dbReference type="Proteomes" id="UP001155220"/>
    </source>
</evidence>
<accession>A0A9X2KE92</accession>
<evidence type="ECO:0000256" key="1">
    <source>
        <dbReference type="SAM" id="Phobius"/>
    </source>
</evidence>
<keyword evidence="1" id="KW-1133">Transmembrane helix</keyword>
<gene>
    <name evidence="2" type="ORF">MJ956_04615</name>
</gene>
<feature type="transmembrane region" description="Helical" evidence="1">
    <location>
        <begin position="77"/>
        <end position="110"/>
    </location>
</feature>
<sequence length="357" mass="37307">MGAPWRAGGSWLRILVTYILAAVAGYFAVLVHLPLPWMLGPFFVCGAISAAGVRLAFVPMGREIGQVAIGISVGMRFTPVILAALLTLLPAMVLATLYVVVFTMVAAVIFQRLAAVDTTTAFFATAAGGVADMAVVAQEKGGNPNAVAIVHALRVSSVVSLVPILAVMFGSQGTLAAQADEMTHSLPLVLAMLGAGYLVARALKRTPLPNPWLVGPIFLGLILSASGVLSLAIPPLLIVLAQIAIGTWLGCQFKREILVRLPRVAAAGFVVSLFMIAAAALGALALSASTGLPYTTGFLALAPAAVTEMVLTAQYMHLDAELVTGFHIMRIAIVSSTILTVFGFYMKFTGSKHEPRL</sequence>
<protein>
    <submittedName>
        <fullName evidence="2">AbrB family transcriptional regulator</fullName>
    </submittedName>
</protein>
<reference evidence="2" key="1">
    <citation type="submission" date="2022-03" db="EMBL/GenBank/DDBJ databases">
        <title>Aurantimonas Liuensis sp. Nov., isolated from the hadal seawater of the Mariana Trench.</title>
        <authorList>
            <person name="Liu R."/>
        </authorList>
    </citation>
    <scope>NUCLEOTIDE SEQUENCE</scope>
    <source>
        <strain evidence="2">LRZ36</strain>
    </source>
</reference>
<feature type="transmembrane region" description="Helical" evidence="1">
    <location>
        <begin position="265"/>
        <end position="286"/>
    </location>
</feature>
<feature type="transmembrane region" description="Helical" evidence="1">
    <location>
        <begin position="116"/>
        <end position="136"/>
    </location>
</feature>
<dbReference type="AlphaFoldDB" id="A0A9X2KE92"/>
<feature type="transmembrane region" description="Helical" evidence="1">
    <location>
        <begin position="328"/>
        <end position="346"/>
    </location>
</feature>
<dbReference type="PIRSF" id="PIRSF038991">
    <property type="entry name" value="Protein_AbrB"/>
    <property type="match status" value="1"/>
</dbReference>
<keyword evidence="3" id="KW-1185">Reference proteome</keyword>
<dbReference type="NCBIfam" id="TIGR03082">
    <property type="entry name" value="Gneg_AbrB_dup"/>
    <property type="match status" value="2"/>
</dbReference>
<dbReference type="InterPro" id="IPR007820">
    <property type="entry name" value="AbrB_fam"/>
</dbReference>
<dbReference type="Proteomes" id="UP001155220">
    <property type="component" value="Unassembled WGS sequence"/>
</dbReference>
<dbReference type="GO" id="GO:0016020">
    <property type="term" value="C:membrane"/>
    <property type="evidence" value="ECO:0007669"/>
    <property type="project" value="InterPro"/>
</dbReference>
<feature type="transmembrane region" description="Helical" evidence="1">
    <location>
        <begin position="37"/>
        <end position="57"/>
    </location>
</feature>
<feature type="transmembrane region" description="Helical" evidence="1">
    <location>
        <begin position="148"/>
        <end position="170"/>
    </location>
</feature>
<evidence type="ECO:0000313" key="2">
    <source>
        <dbReference type="EMBL" id="MCP3054429.1"/>
    </source>
</evidence>
<comment type="caution">
    <text evidence="2">The sequence shown here is derived from an EMBL/GenBank/DDBJ whole genome shotgun (WGS) entry which is preliminary data.</text>
</comment>
<dbReference type="GO" id="GO:0010468">
    <property type="term" value="P:regulation of gene expression"/>
    <property type="evidence" value="ECO:0007669"/>
    <property type="project" value="InterPro"/>
</dbReference>
<dbReference type="InterPro" id="IPR017516">
    <property type="entry name" value="AbrB_dup"/>
</dbReference>